<evidence type="ECO:0000313" key="2">
    <source>
        <dbReference type="EMBL" id="ACR35182.1"/>
    </source>
</evidence>
<evidence type="ECO:0000256" key="1">
    <source>
        <dbReference type="SAM" id="MobiDB-lite"/>
    </source>
</evidence>
<protein>
    <submittedName>
        <fullName evidence="2">Uncharacterized protein</fullName>
    </submittedName>
</protein>
<reference evidence="2" key="2">
    <citation type="submission" date="2012-06" db="EMBL/GenBank/DDBJ databases">
        <authorList>
            <person name="Yu Y."/>
            <person name="Currie J."/>
            <person name="Lomeli R."/>
            <person name="Angelova A."/>
            <person name="Collura K."/>
            <person name="Wissotski M."/>
            <person name="Campos D."/>
            <person name="Kudrna D."/>
            <person name="Golser W."/>
            <person name="Ashely E."/>
            <person name="Descour A."/>
            <person name="Fernandes J."/>
            <person name="Soderlund C."/>
            <person name="Walbot V."/>
        </authorList>
    </citation>
    <scope>NUCLEOTIDE SEQUENCE</scope>
    <source>
        <strain evidence="2">B73</strain>
    </source>
</reference>
<accession>C4J1Y2</accession>
<proteinExistence type="evidence at transcript level"/>
<feature type="compositionally biased region" description="Basic and acidic residues" evidence="1">
    <location>
        <begin position="100"/>
        <end position="111"/>
    </location>
</feature>
<dbReference type="AlphaFoldDB" id="C4J1Y2"/>
<dbReference type="EMBL" id="BT084829">
    <property type="protein sequence ID" value="ACR35182.1"/>
    <property type="molecule type" value="mRNA"/>
</dbReference>
<sequence length="118" mass="12456">MCPMCGANPSSSFLPLARLGGVRGAMRGGTAPNVRGAWPSRPSILPHVSLPRDHRASVPTISLAQYQVQQQHAAARLARASGPTAPTPPTRSPLPHLHPRHEIEIPADRWDAAGGAGR</sequence>
<feature type="region of interest" description="Disordered" evidence="1">
    <location>
        <begin position="77"/>
        <end position="118"/>
    </location>
</feature>
<name>C4J1Y2_MAIZE</name>
<reference evidence="2" key="1">
    <citation type="journal article" date="2009" name="PLoS Genet.">
        <title>Sequencing, mapping, and analysis of 27,455 maize full-length cDNAs.</title>
        <authorList>
            <person name="Soderlund C."/>
            <person name="Descour A."/>
            <person name="Kudrna D."/>
            <person name="Bomhoff M."/>
            <person name="Boyd L."/>
            <person name="Currie J."/>
            <person name="Angelova A."/>
            <person name="Collura K."/>
            <person name="Wissotski M."/>
            <person name="Ashley E."/>
            <person name="Morrow D."/>
            <person name="Fernandes J."/>
            <person name="Walbot V."/>
            <person name="Yu Y."/>
        </authorList>
    </citation>
    <scope>NUCLEOTIDE SEQUENCE</scope>
    <source>
        <strain evidence="2">B73</strain>
    </source>
</reference>
<organism evidence="2">
    <name type="scientific">Zea mays</name>
    <name type="common">Maize</name>
    <dbReference type="NCBI Taxonomy" id="4577"/>
    <lineage>
        <taxon>Eukaryota</taxon>
        <taxon>Viridiplantae</taxon>
        <taxon>Streptophyta</taxon>
        <taxon>Embryophyta</taxon>
        <taxon>Tracheophyta</taxon>
        <taxon>Spermatophyta</taxon>
        <taxon>Magnoliopsida</taxon>
        <taxon>Liliopsida</taxon>
        <taxon>Poales</taxon>
        <taxon>Poaceae</taxon>
        <taxon>PACMAD clade</taxon>
        <taxon>Panicoideae</taxon>
        <taxon>Andropogonodae</taxon>
        <taxon>Andropogoneae</taxon>
        <taxon>Tripsacinae</taxon>
        <taxon>Zea</taxon>
    </lineage>
</organism>